<protein>
    <submittedName>
        <fullName evidence="2">Uncharacterized protein</fullName>
    </submittedName>
</protein>
<dbReference type="EMBL" id="NIDE01000005">
    <property type="protein sequence ID" value="OWK41872.1"/>
    <property type="molecule type" value="Genomic_DNA"/>
</dbReference>
<reference evidence="3" key="1">
    <citation type="submission" date="2017-06" db="EMBL/GenBank/DDBJ databases">
        <title>Genome analysis of Fimbriiglobus ruber SP5, the first member of the order Planctomycetales with confirmed chitinolytic capability.</title>
        <authorList>
            <person name="Ravin N.V."/>
            <person name="Rakitin A.L."/>
            <person name="Ivanova A.A."/>
            <person name="Beletsky A.V."/>
            <person name="Kulichevskaya I.S."/>
            <person name="Mardanov A.V."/>
            <person name="Dedysh S.N."/>
        </authorList>
    </citation>
    <scope>NUCLEOTIDE SEQUENCE [LARGE SCALE GENOMIC DNA]</scope>
    <source>
        <strain evidence="3">SP5</strain>
    </source>
</reference>
<sequence length="43" mass="4746">MGRGLPRFSCARHSHGPVESGESYRVDCNLHARERGTSFLTNG</sequence>
<name>A0A225DKF9_9BACT</name>
<evidence type="ECO:0000256" key="1">
    <source>
        <dbReference type="SAM" id="MobiDB-lite"/>
    </source>
</evidence>
<proteinExistence type="predicted"/>
<dbReference type="Proteomes" id="UP000214646">
    <property type="component" value="Unassembled WGS sequence"/>
</dbReference>
<feature type="region of interest" description="Disordered" evidence="1">
    <location>
        <begin position="1"/>
        <end position="22"/>
    </location>
</feature>
<accession>A0A225DKF9</accession>
<dbReference type="AlphaFoldDB" id="A0A225DKF9"/>
<organism evidence="2 3">
    <name type="scientific">Fimbriiglobus ruber</name>
    <dbReference type="NCBI Taxonomy" id="1908690"/>
    <lineage>
        <taxon>Bacteria</taxon>
        <taxon>Pseudomonadati</taxon>
        <taxon>Planctomycetota</taxon>
        <taxon>Planctomycetia</taxon>
        <taxon>Gemmatales</taxon>
        <taxon>Gemmataceae</taxon>
        <taxon>Fimbriiglobus</taxon>
    </lineage>
</organism>
<comment type="caution">
    <text evidence="2">The sequence shown here is derived from an EMBL/GenBank/DDBJ whole genome shotgun (WGS) entry which is preliminary data.</text>
</comment>
<evidence type="ECO:0000313" key="2">
    <source>
        <dbReference type="EMBL" id="OWK41872.1"/>
    </source>
</evidence>
<evidence type="ECO:0000313" key="3">
    <source>
        <dbReference type="Proteomes" id="UP000214646"/>
    </source>
</evidence>
<keyword evidence="3" id="KW-1185">Reference proteome</keyword>
<gene>
    <name evidence="2" type="ORF">FRUB_03950</name>
</gene>